<dbReference type="InterPro" id="IPR014777">
    <property type="entry name" value="4pyrrole_Mease_sub1"/>
</dbReference>
<evidence type="ECO:0000313" key="11">
    <source>
        <dbReference type="Proteomes" id="UP000316905"/>
    </source>
</evidence>
<dbReference type="EC" id="2.1.1.130" evidence="7"/>
<evidence type="ECO:0000259" key="9">
    <source>
        <dbReference type="Pfam" id="PF00590"/>
    </source>
</evidence>
<dbReference type="Pfam" id="PF00590">
    <property type="entry name" value="TP_methylase"/>
    <property type="match status" value="1"/>
</dbReference>
<dbReference type="GO" id="GO:0009236">
    <property type="term" value="P:cobalamin biosynthetic process"/>
    <property type="evidence" value="ECO:0007669"/>
    <property type="project" value="UniProtKB-UniRule"/>
</dbReference>
<evidence type="ECO:0000256" key="5">
    <source>
        <dbReference type="ARBA" id="ARBA00022679"/>
    </source>
</evidence>
<dbReference type="PIRSF" id="PIRSF036427">
    <property type="entry name" value="Precrrn-2_mtase"/>
    <property type="match status" value="1"/>
</dbReference>
<organism evidence="10 11">
    <name type="scientific">Pseudomonas duriflava</name>
    <dbReference type="NCBI Taxonomy" id="459528"/>
    <lineage>
        <taxon>Bacteria</taxon>
        <taxon>Pseudomonadati</taxon>
        <taxon>Pseudomonadota</taxon>
        <taxon>Gammaproteobacteria</taxon>
        <taxon>Pseudomonadales</taxon>
        <taxon>Pseudomonadaceae</taxon>
        <taxon>Pseudomonas</taxon>
    </lineage>
</organism>
<evidence type="ECO:0000256" key="3">
    <source>
        <dbReference type="ARBA" id="ARBA00022573"/>
    </source>
</evidence>
<reference evidence="10 11" key="1">
    <citation type="journal article" date="2015" name="Stand. Genomic Sci.">
        <title>Genomic Encyclopedia of Bacterial and Archaeal Type Strains, Phase III: the genomes of soil and plant-associated and newly described type strains.</title>
        <authorList>
            <person name="Whitman W.B."/>
            <person name="Woyke T."/>
            <person name="Klenk H.P."/>
            <person name="Zhou Y."/>
            <person name="Lilburn T.G."/>
            <person name="Beck B.J."/>
            <person name="De Vos P."/>
            <person name="Vandamme P."/>
            <person name="Eisen J.A."/>
            <person name="Garrity G."/>
            <person name="Hugenholtz P."/>
            <person name="Kyrpides N.C."/>
        </authorList>
    </citation>
    <scope>NUCLEOTIDE SEQUENCE [LARGE SCALE GENOMIC DNA]</scope>
    <source>
        <strain evidence="10 11">CGMCC 1.6858</strain>
    </source>
</reference>
<protein>
    <recommendedName>
        <fullName evidence="7">Precorrin-2 C(20)-methyltransferase</fullName>
        <ecNumber evidence="7">2.1.1.130</ecNumber>
    </recommendedName>
</protein>
<dbReference type="Gene3D" id="3.40.1010.10">
    <property type="entry name" value="Cobalt-precorrin-4 Transmethylase, Domain 1"/>
    <property type="match status" value="1"/>
</dbReference>
<comment type="similarity">
    <text evidence="2 7 8">Belongs to the precorrin methyltransferase family.</text>
</comment>
<dbReference type="CDD" id="cd11645">
    <property type="entry name" value="Precorrin_2_C20_MT"/>
    <property type="match status" value="1"/>
</dbReference>
<dbReference type="SUPFAM" id="SSF53790">
    <property type="entry name" value="Tetrapyrrole methylase"/>
    <property type="match status" value="1"/>
</dbReference>
<comment type="function">
    <text evidence="7">Methylates precorrin-2 at the C-20 position to produce precorrin-3A.</text>
</comment>
<keyword evidence="11" id="KW-1185">Reference proteome</keyword>
<keyword evidence="3" id="KW-0169">Cobalamin biosynthesis</keyword>
<dbReference type="AlphaFoldDB" id="A0A562Q2T3"/>
<accession>A0A562Q2T3</accession>
<dbReference type="PANTHER" id="PTHR43467:SF2">
    <property type="entry name" value="COBALT-PRECORRIN-2 C(20)-METHYLTRANSFERASE"/>
    <property type="match status" value="1"/>
</dbReference>
<gene>
    <name evidence="10" type="ORF">IQ22_03689</name>
</gene>
<keyword evidence="4 8" id="KW-0489">Methyltransferase</keyword>
<evidence type="ECO:0000256" key="6">
    <source>
        <dbReference type="ARBA" id="ARBA00022691"/>
    </source>
</evidence>
<dbReference type="NCBIfam" id="TIGR01467">
    <property type="entry name" value="cobI_cbiL"/>
    <property type="match status" value="1"/>
</dbReference>
<dbReference type="PANTHER" id="PTHR43467">
    <property type="entry name" value="COBALT-PRECORRIN-2 C(20)-METHYLTRANSFERASE"/>
    <property type="match status" value="1"/>
</dbReference>
<dbReference type="InterPro" id="IPR000878">
    <property type="entry name" value="4pyrrol_Mease"/>
</dbReference>
<dbReference type="Gene3D" id="3.30.950.10">
    <property type="entry name" value="Methyltransferase, Cobalt-precorrin-4 Transmethylase, Domain 2"/>
    <property type="match status" value="1"/>
</dbReference>
<dbReference type="GO" id="GO:0030788">
    <property type="term" value="F:precorrin-2 C20-methyltransferase activity"/>
    <property type="evidence" value="ECO:0007669"/>
    <property type="project" value="UniProtKB-EC"/>
</dbReference>
<dbReference type="EMBL" id="VLKY01000013">
    <property type="protein sequence ID" value="TWI50987.1"/>
    <property type="molecule type" value="Genomic_DNA"/>
</dbReference>
<dbReference type="InterPro" id="IPR012382">
    <property type="entry name" value="CobI/CbiL"/>
</dbReference>
<dbReference type="InterPro" id="IPR035996">
    <property type="entry name" value="4pyrrol_Methylase_sf"/>
</dbReference>
<keyword evidence="5 8" id="KW-0808">Transferase</keyword>
<evidence type="ECO:0000256" key="8">
    <source>
        <dbReference type="RuleBase" id="RU003960"/>
    </source>
</evidence>
<keyword evidence="6" id="KW-0949">S-adenosyl-L-methionine</keyword>
<dbReference type="InterPro" id="IPR003043">
    <property type="entry name" value="Uropor_MeTrfase_CS"/>
</dbReference>
<evidence type="ECO:0000256" key="1">
    <source>
        <dbReference type="ARBA" id="ARBA00004953"/>
    </source>
</evidence>
<evidence type="ECO:0000256" key="7">
    <source>
        <dbReference type="PIRNR" id="PIRNR036427"/>
    </source>
</evidence>
<name>A0A562Q2T3_9PSED</name>
<dbReference type="UniPathway" id="UPA00148"/>
<comment type="catalytic activity">
    <reaction evidence="7">
        <text>precorrin-2 + S-adenosyl-L-methionine = precorrin-3A + S-adenosyl-L-homocysteine + H(+)</text>
        <dbReference type="Rhea" id="RHEA:16841"/>
        <dbReference type="ChEBI" id="CHEBI:15378"/>
        <dbReference type="ChEBI" id="CHEBI:57856"/>
        <dbReference type="ChEBI" id="CHEBI:58561"/>
        <dbReference type="ChEBI" id="CHEBI:58827"/>
        <dbReference type="ChEBI" id="CHEBI:59789"/>
        <dbReference type="EC" id="2.1.1.130"/>
    </reaction>
</comment>
<comment type="subunit">
    <text evidence="7">Homodimer.</text>
</comment>
<evidence type="ECO:0000256" key="2">
    <source>
        <dbReference type="ARBA" id="ARBA00005879"/>
    </source>
</evidence>
<evidence type="ECO:0000256" key="4">
    <source>
        <dbReference type="ARBA" id="ARBA00022603"/>
    </source>
</evidence>
<feature type="domain" description="Tetrapyrrole methylase" evidence="9">
    <location>
        <begin position="4"/>
        <end position="210"/>
    </location>
</feature>
<proteinExistence type="inferred from homology"/>
<dbReference type="PROSITE" id="PS00840">
    <property type="entry name" value="SUMT_2"/>
    <property type="match status" value="1"/>
</dbReference>
<dbReference type="InterPro" id="IPR006364">
    <property type="entry name" value="CobI/CbiL/CobIJ_dom"/>
</dbReference>
<comment type="caution">
    <text evidence="10">The sequence shown here is derived from an EMBL/GenBank/DDBJ whole genome shotgun (WGS) entry which is preliminary data.</text>
</comment>
<dbReference type="GO" id="GO:0032259">
    <property type="term" value="P:methylation"/>
    <property type="evidence" value="ECO:0007669"/>
    <property type="project" value="UniProtKB-KW"/>
</dbReference>
<evidence type="ECO:0000313" key="10">
    <source>
        <dbReference type="EMBL" id="TWI50987.1"/>
    </source>
</evidence>
<dbReference type="InterPro" id="IPR014776">
    <property type="entry name" value="4pyrrole_Mease_sub2"/>
</dbReference>
<sequence>MTGMLYGIGVGPGDPELLTFKAARLIRQCPVVAYIANQQGTSQARTIAAAHLIDQRELAIHMPFERQRQAALAVYDRAAGEIAECLERGQDVAVLCEGDPLLYGSFIYLHDRLGQRFACQIVPGVSSIMAAAAAAQHPLTRLDQSLRILPATVGPEGLANALATPGPLVIMKPGRHYSEILRLLRQMGRDMDSVYIEHASRDTQRIIRCHEAMPDVEQGPYFALFLIGAQPC</sequence>
<comment type="pathway">
    <text evidence="1">Cofactor biosynthesis; adenosylcobalamin biosynthesis.</text>
</comment>
<dbReference type="Proteomes" id="UP000316905">
    <property type="component" value="Unassembled WGS sequence"/>
</dbReference>
<dbReference type="RefSeq" id="WP_145144533.1">
    <property type="nucleotide sequence ID" value="NZ_VLKY01000013.1"/>
</dbReference>
<dbReference type="OrthoDB" id="9804789at2"/>